<accession>A0A0F9GR60</accession>
<evidence type="ECO:0000256" key="2">
    <source>
        <dbReference type="SAM" id="Phobius"/>
    </source>
</evidence>
<gene>
    <name evidence="3" type="ORF">LCGC14_1877820</name>
</gene>
<feature type="region of interest" description="Disordered" evidence="1">
    <location>
        <begin position="1"/>
        <end position="24"/>
    </location>
</feature>
<keyword evidence="2" id="KW-1133">Transmembrane helix</keyword>
<organism evidence="3">
    <name type="scientific">marine sediment metagenome</name>
    <dbReference type="NCBI Taxonomy" id="412755"/>
    <lineage>
        <taxon>unclassified sequences</taxon>
        <taxon>metagenomes</taxon>
        <taxon>ecological metagenomes</taxon>
    </lineage>
</organism>
<dbReference type="EMBL" id="LAZR01019278">
    <property type="protein sequence ID" value="KKL93121.1"/>
    <property type="molecule type" value="Genomic_DNA"/>
</dbReference>
<feature type="transmembrane region" description="Helical" evidence="2">
    <location>
        <begin position="62"/>
        <end position="86"/>
    </location>
</feature>
<proteinExistence type="predicted"/>
<evidence type="ECO:0000313" key="3">
    <source>
        <dbReference type="EMBL" id="KKL93121.1"/>
    </source>
</evidence>
<dbReference type="AlphaFoldDB" id="A0A0F9GR60"/>
<comment type="caution">
    <text evidence="3">The sequence shown here is derived from an EMBL/GenBank/DDBJ whole genome shotgun (WGS) entry which is preliminary data.</text>
</comment>
<keyword evidence="2" id="KW-0472">Membrane</keyword>
<reference evidence="3" key="1">
    <citation type="journal article" date="2015" name="Nature">
        <title>Complex archaea that bridge the gap between prokaryotes and eukaryotes.</title>
        <authorList>
            <person name="Spang A."/>
            <person name="Saw J.H."/>
            <person name="Jorgensen S.L."/>
            <person name="Zaremba-Niedzwiedzka K."/>
            <person name="Martijn J."/>
            <person name="Lind A.E."/>
            <person name="van Eijk R."/>
            <person name="Schleper C."/>
            <person name="Guy L."/>
            <person name="Ettema T.J."/>
        </authorList>
    </citation>
    <scope>NUCLEOTIDE SEQUENCE</scope>
</reference>
<feature type="compositionally biased region" description="Pro residues" evidence="1">
    <location>
        <begin position="1"/>
        <end position="17"/>
    </location>
</feature>
<keyword evidence="2" id="KW-0812">Transmembrane</keyword>
<sequence length="95" mass="10065">MTKLPPPIGTTYPTPPTPKKDLISKPEITRETALDISLGQWPLKRRSEGLGISFKDGWNFGLGFWLCSVVILGSLGCVIAMGLAVLSGGLLGGLL</sequence>
<name>A0A0F9GR60_9ZZZZ</name>
<evidence type="ECO:0000256" key="1">
    <source>
        <dbReference type="SAM" id="MobiDB-lite"/>
    </source>
</evidence>
<protein>
    <submittedName>
        <fullName evidence="3">Uncharacterized protein</fullName>
    </submittedName>
</protein>